<feature type="coiled-coil region" evidence="2">
    <location>
        <begin position="258"/>
        <end position="369"/>
    </location>
</feature>
<sequence>MKVMPKDKVLTPAVMKMIFSSLLLAPKTSLSDRSVLRAAINAATADKAKNDPERALLLVSNEAIRQNVQKQVVQQPANRVPRILIPVITALPAILSDLLPADPVPAEISSDPRAAAIASQWATLSQTFTADIDKVTTRITGPIAQPVEQVAMALDTLTPAALLGVKWPAPVVLAFCEAYKSLRTGRGRCSEVEFAKFASSLLRIKPSAVSSVIEIIKSDLAAVDRFYSISSDFMREYSLIQSSVCSLILKMQAEVTSKAQSLEEAAVLQERANDSKRRLETLKKEAELRAELEQQEAERQEMLAQYEAEVKAIREAARRAEDAAKIQEYHEAKDAEHRAAAAEEERAKFEQEEKLAAELKKAKARVADRSRIDSARVEERRREASAQAKAKAEAEARLAKLAATVAPDVKADRDRAMKGTFASQGQGWGAGGWRKEMDWQHSHRLPELRGYSEADLGKDKRFQLLVRLGEAGLLHSDYGMRRMMALEPVVPVRASTVSQVKLGDGSC</sequence>
<dbReference type="AlphaFoldDB" id="A0A8J6BBR0"/>
<evidence type="ECO:0000313" key="3">
    <source>
        <dbReference type="EMBL" id="KAG9394062.1"/>
    </source>
</evidence>
<evidence type="ECO:0000256" key="2">
    <source>
        <dbReference type="SAM" id="Coils"/>
    </source>
</evidence>
<keyword evidence="4" id="KW-1185">Reference proteome</keyword>
<gene>
    <name evidence="3" type="ORF">J8273_4425</name>
</gene>
<dbReference type="EMBL" id="JAHDYR010000017">
    <property type="protein sequence ID" value="KAG9394062.1"/>
    <property type="molecule type" value="Genomic_DNA"/>
</dbReference>
<evidence type="ECO:0000256" key="1">
    <source>
        <dbReference type="ARBA" id="ARBA00023054"/>
    </source>
</evidence>
<keyword evidence="1 2" id="KW-0175">Coiled coil</keyword>
<dbReference type="PANTHER" id="PTHR21549">
    <property type="entry name" value="MUTATED IN BLADDER CANCER 1"/>
    <property type="match status" value="1"/>
</dbReference>
<evidence type="ECO:0000313" key="4">
    <source>
        <dbReference type="Proteomes" id="UP000717585"/>
    </source>
</evidence>
<protein>
    <submittedName>
        <fullName evidence="3">Uncharacterized protein</fullName>
    </submittedName>
</protein>
<reference evidence="3" key="1">
    <citation type="submission" date="2021-05" db="EMBL/GenBank/DDBJ databases">
        <title>A free-living protist that lacks canonical eukaryotic 1 DNA replication and segregation systems.</title>
        <authorList>
            <person name="Salas-Leiva D.E."/>
            <person name="Tromer E.C."/>
            <person name="Curtis B.A."/>
            <person name="Jerlstrom-Hultqvist J."/>
            <person name="Kolisko M."/>
            <person name="Yi Z."/>
            <person name="Salas-Leiva J.S."/>
            <person name="Gallot-Lavallee L."/>
            <person name="Kops G.J.P.L."/>
            <person name="Archibald J.M."/>
            <person name="Simpson A.G.B."/>
            <person name="Roger A.J."/>
        </authorList>
    </citation>
    <scope>NUCLEOTIDE SEQUENCE</scope>
    <source>
        <strain evidence="3">BICM</strain>
    </source>
</reference>
<comment type="caution">
    <text evidence="3">The sequence shown here is derived from an EMBL/GenBank/DDBJ whole genome shotgun (WGS) entry which is preliminary data.</text>
</comment>
<proteinExistence type="predicted"/>
<name>A0A8J6BBR0_9EUKA</name>
<accession>A0A8J6BBR0</accession>
<organism evidence="3 4">
    <name type="scientific">Carpediemonas membranifera</name>
    <dbReference type="NCBI Taxonomy" id="201153"/>
    <lineage>
        <taxon>Eukaryota</taxon>
        <taxon>Metamonada</taxon>
        <taxon>Carpediemonas-like organisms</taxon>
        <taxon>Carpediemonas</taxon>
    </lineage>
</organism>
<dbReference type="Proteomes" id="UP000717585">
    <property type="component" value="Unassembled WGS sequence"/>
</dbReference>
<dbReference type="PANTHER" id="PTHR21549:SF1">
    <property type="entry name" value="COILED-COIL DOMAIN-CONTAINING PROTEIN 148"/>
    <property type="match status" value="1"/>
</dbReference>
<dbReference type="InterPro" id="IPR039902">
    <property type="entry name" value="CCDC148/CCDC112"/>
</dbReference>